<dbReference type="GO" id="GO:0042802">
    <property type="term" value="F:identical protein binding"/>
    <property type="evidence" value="ECO:0007669"/>
    <property type="project" value="TreeGrafter"/>
</dbReference>
<keyword evidence="2" id="KW-1133">Transmembrane helix</keyword>
<feature type="transmembrane region" description="Helical" evidence="2">
    <location>
        <begin position="6"/>
        <end position="27"/>
    </location>
</feature>
<dbReference type="Pfam" id="PF14501">
    <property type="entry name" value="HATPase_c_5"/>
    <property type="match status" value="1"/>
</dbReference>
<protein>
    <submittedName>
        <fullName evidence="4">GHKL domain-containing protein</fullName>
    </submittedName>
</protein>
<keyword evidence="2" id="KW-0472">Membrane</keyword>
<feature type="transmembrane region" description="Helical" evidence="2">
    <location>
        <begin position="103"/>
        <end position="123"/>
    </location>
</feature>
<gene>
    <name evidence="4" type="ORF">FYJ51_08270</name>
</gene>
<sequence>MIIQYVLQTLGFFLQIFPAFLMTFIPFDEESFRYDRKKTVWSVSAALIGVTILFPVLAYLMSGTEQVDINIYTDVYMLILVLGFMGTYFFLIQEPFQKKMLVMVHSIFMVVEQFLVRCLLQPLHPTLVVGGFQPIDILILLLIMMILTPIGYIINRDILRRYLKLYNARVLKRESLLLIYLIFAYFAIIVIYMIYFHAVDGRFTEITPLLLFIGLILLLYYAFLMRESLIRSEQEEMRRIHDSEVMQYQKIEHEIEAARRQQHDLTHNLTKLYQLADTGDPQKVKAYIEKIAKKAELVTKQKFCENQVLNNLLQYYVGWAQDNEITCEVMADVPRVPIDANDLTILFGNIMENAILSNETVEGERWIRVKAEVMGSRLALLVENACDQIHPSSDYQPEKTYQDADAFQSVRFGKNYGLNAVKDICEKYGGSAKFRFDESNHSFTSRILLYLNHSG</sequence>
<feature type="domain" description="Sensor histidine kinase NatK-like C-terminal" evidence="3">
    <location>
        <begin position="340"/>
        <end position="449"/>
    </location>
</feature>
<keyword evidence="5" id="KW-1185">Reference proteome</keyword>
<name>A0A7X2NSR4_9FIRM</name>
<feature type="transmembrane region" description="Helical" evidence="2">
    <location>
        <begin position="206"/>
        <end position="224"/>
    </location>
</feature>
<feature type="transmembrane region" description="Helical" evidence="2">
    <location>
        <begin position="71"/>
        <end position="91"/>
    </location>
</feature>
<dbReference type="RefSeq" id="WP_154504904.1">
    <property type="nucleotide sequence ID" value="NZ_VUMN01000019.1"/>
</dbReference>
<evidence type="ECO:0000313" key="4">
    <source>
        <dbReference type="EMBL" id="MSS58901.1"/>
    </source>
</evidence>
<dbReference type="PANTHER" id="PTHR40448:SF1">
    <property type="entry name" value="TWO-COMPONENT SENSOR HISTIDINE KINASE"/>
    <property type="match status" value="1"/>
</dbReference>
<evidence type="ECO:0000256" key="1">
    <source>
        <dbReference type="SAM" id="Coils"/>
    </source>
</evidence>
<organism evidence="4 5">
    <name type="scientific">Stecheria intestinalis</name>
    <dbReference type="NCBI Taxonomy" id="2606630"/>
    <lineage>
        <taxon>Bacteria</taxon>
        <taxon>Bacillati</taxon>
        <taxon>Bacillota</taxon>
        <taxon>Erysipelotrichia</taxon>
        <taxon>Erysipelotrichales</taxon>
        <taxon>Erysipelotrichaceae</taxon>
        <taxon>Stecheria</taxon>
    </lineage>
</organism>
<dbReference type="PANTHER" id="PTHR40448">
    <property type="entry name" value="TWO-COMPONENT SENSOR HISTIDINE KINASE"/>
    <property type="match status" value="1"/>
</dbReference>
<dbReference type="InterPro" id="IPR036890">
    <property type="entry name" value="HATPase_C_sf"/>
</dbReference>
<proteinExistence type="predicted"/>
<reference evidence="4 5" key="1">
    <citation type="submission" date="2019-08" db="EMBL/GenBank/DDBJ databases">
        <title>In-depth cultivation of the pig gut microbiome towards novel bacterial diversity and tailored functional studies.</title>
        <authorList>
            <person name="Wylensek D."/>
            <person name="Hitch T.C.A."/>
            <person name="Clavel T."/>
        </authorList>
    </citation>
    <scope>NUCLEOTIDE SEQUENCE [LARGE SCALE GENOMIC DNA]</scope>
    <source>
        <strain evidence="4 5">Oil+RF-744-GAM-WT-6</strain>
    </source>
</reference>
<dbReference type="SUPFAM" id="SSF55874">
    <property type="entry name" value="ATPase domain of HSP90 chaperone/DNA topoisomerase II/histidine kinase"/>
    <property type="match status" value="1"/>
</dbReference>
<feature type="transmembrane region" description="Helical" evidence="2">
    <location>
        <begin position="175"/>
        <end position="194"/>
    </location>
</feature>
<dbReference type="InterPro" id="IPR032834">
    <property type="entry name" value="NatK-like_C"/>
</dbReference>
<dbReference type="EMBL" id="VUMN01000019">
    <property type="protein sequence ID" value="MSS58901.1"/>
    <property type="molecule type" value="Genomic_DNA"/>
</dbReference>
<dbReference type="Proteomes" id="UP000461880">
    <property type="component" value="Unassembled WGS sequence"/>
</dbReference>
<evidence type="ECO:0000259" key="3">
    <source>
        <dbReference type="Pfam" id="PF14501"/>
    </source>
</evidence>
<keyword evidence="2" id="KW-0812">Transmembrane</keyword>
<feature type="transmembrane region" description="Helical" evidence="2">
    <location>
        <begin position="39"/>
        <end position="59"/>
    </location>
</feature>
<evidence type="ECO:0000313" key="5">
    <source>
        <dbReference type="Proteomes" id="UP000461880"/>
    </source>
</evidence>
<keyword evidence="1" id="KW-0175">Coiled coil</keyword>
<dbReference type="Gene3D" id="3.30.565.10">
    <property type="entry name" value="Histidine kinase-like ATPase, C-terminal domain"/>
    <property type="match status" value="1"/>
</dbReference>
<accession>A0A7X2NSR4</accession>
<dbReference type="AlphaFoldDB" id="A0A7X2NSR4"/>
<feature type="coiled-coil region" evidence="1">
    <location>
        <begin position="241"/>
        <end position="268"/>
    </location>
</feature>
<feature type="transmembrane region" description="Helical" evidence="2">
    <location>
        <begin position="135"/>
        <end position="154"/>
    </location>
</feature>
<comment type="caution">
    <text evidence="4">The sequence shown here is derived from an EMBL/GenBank/DDBJ whole genome shotgun (WGS) entry which is preliminary data.</text>
</comment>
<evidence type="ECO:0000256" key="2">
    <source>
        <dbReference type="SAM" id="Phobius"/>
    </source>
</evidence>